<evidence type="ECO:0000256" key="4">
    <source>
        <dbReference type="ARBA" id="ARBA00023054"/>
    </source>
</evidence>
<comment type="similarity">
    <text evidence="9">Belongs to the TRAFAC class myosin-kinesin ATPase superfamily. Kinesin family.</text>
</comment>
<feature type="coiled-coil region" evidence="10">
    <location>
        <begin position="1598"/>
        <end position="1660"/>
    </location>
</feature>
<evidence type="ECO:0000256" key="5">
    <source>
        <dbReference type="ARBA" id="ARBA00023175"/>
    </source>
</evidence>
<dbReference type="Gene3D" id="3.40.850.10">
    <property type="entry name" value="Kinesin motor domain"/>
    <property type="match status" value="1"/>
</dbReference>
<keyword evidence="5 9" id="KW-0505">Motor protein</keyword>
<gene>
    <name evidence="13" type="ORF">GDO81_000716</name>
</gene>
<dbReference type="GO" id="GO:0000278">
    <property type="term" value="P:mitotic cell cycle"/>
    <property type="evidence" value="ECO:0007669"/>
    <property type="project" value="TreeGrafter"/>
</dbReference>
<dbReference type="PROSITE" id="PS00411">
    <property type="entry name" value="KINESIN_MOTOR_1"/>
    <property type="match status" value="1"/>
</dbReference>
<dbReference type="GO" id="GO:0005874">
    <property type="term" value="C:microtubule"/>
    <property type="evidence" value="ECO:0007669"/>
    <property type="project" value="TreeGrafter"/>
</dbReference>
<dbReference type="GO" id="GO:0000280">
    <property type="term" value="P:nuclear division"/>
    <property type="evidence" value="ECO:0007669"/>
    <property type="project" value="UniProtKB-ARBA"/>
</dbReference>
<evidence type="ECO:0000256" key="9">
    <source>
        <dbReference type="PROSITE-ProRule" id="PRU00283"/>
    </source>
</evidence>
<dbReference type="InterPro" id="IPR027417">
    <property type="entry name" value="P-loop_NTPase"/>
</dbReference>
<feature type="domain" description="Kinesin motor" evidence="12">
    <location>
        <begin position="6"/>
        <end position="330"/>
    </location>
</feature>
<evidence type="ECO:0000256" key="1">
    <source>
        <dbReference type="ARBA" id="ARBA00004245"/>
    </source>
</evidence>
<dbReference type="SMART" id="SM00129">
    <property type="entry name" value="KISc"/>
    <property type="match status" value="1"/>
</dbReference>
<dbReference type="Pfam" id="PF00225">
    <property type="entry name" value="Kinesin"/>
    <property type="match status" value="1"/>
</dbReference>
<keyword evidence="14" id="KW-1185">Reference proteome</keyword>
<feature type="coiled-coil region" evidence="10">
    <location>
        <begin position="3084"/>
        <end position="3118"/>
    </location>
</feature>
<feature type="compositionally biased region" description="Polar residues" evidence="11">
    <location>
        <begin position="3142"/>
        <end position="3158"/>
    </location>
</feature>
<feature type="coiled-coil region" evidence="10">
    <location>
        <begin position="849"/>
        <end position="908"/>
    </location>
</feature>
<keyword evidence="4 10" id="KW-0175">Coiled coil</keyword>
<feature type="region of interest" description="Disordered" evidence="11">
    <location>
        <begin position="3214"/>
        <end position="3245"/>
    </location>
</feature>
<feature type="compositionally biased region" description="Basic residues" evidence="11">
    <location>
        <begin position="3163"/>
        <end position="3178"/>
    </location>
</feature>
<keyword evidence="6" id="KW-0963">Cytoplasm</keyword>
<dbReference type="CDD" id="cd01374">
    <property type="entry name" value="KISc_CENP_E"/>
    <property type="match status" value="1"/>
</dbReference>
<feature type="coiled-coil region" evidence="10">
    <location>
        <begin position="2860"/>
        <end position="2989"/>
    </location>
</feature>
<dbReference type="GO" id="GO:0008608">
    <property type="term" value="P:attachment of spindle microtubules to kinetochore"/>
    <property type="evidence" value="ECO:0007669"/>
    <property type="project" value="UniProtKB-ARBA"/>
</dbReference>
<evidence type="ECO:0000256" key="11">
    <source>
        <dbReference type="SAM" id="MobiDB-lite"/>
    </source>
</evidence>
<comment type="subcellular location">
    <subcellularLocation>
        <location evidence="1">Cytoplasm</location>
        <location evidence="1">Cytoskeleton</location>
    </subcellularLocation>
</comment>
<dbReference type="GO" id="GO:0043515">
    <property type="term" value="F:kinetochore binding"/>
    <property type="evidence" value="ECO:0007669"/>
    <property type="project" value="UniProtKB-ARBA"/>
</dbReference>
<feature type="binding site" evidence="9">
    <location>
        <begin position="84"/>
        <end position="91"/>
    </location>
    <ligand>
        <name>ATP</name>
        <dbReference type="ChEBI" id="CHEBI:30616"/>
    </ligand>
</feature>
<feature type="coiled-coil region" evidence="10">
    <location>
        <begin position="1904"/>
        <end position="2078"/>
    </location>
</feature>
<feature type="coiled-coil region" evidence="10">
    <location>
        <begin position="659"/>
        <end position="815"/>
    </location>
</feature>
<sequence>MSEGDAVKVCLRVRPLIHREQGEQVHLLWKADNNTISQVDGTRSFNFDRVFHSQETTCQVYQEVAVPIIRSALQGYNGTIFAYGQTSSGKTYTMMGTQENLGIIPQAVQEIFKIIQEIPSREFLLRVSYMEIYNETVTDLLCDDRKKKPLEIREDINRNVYVADLTEELVTVPEHVMQWIKKGEKNRHYGETKMNDHSSRSHTIFRMIVESRERNDPGNSENCDGAVMVSHLNLVDLAGSERASQTGAEGVRFKEGCNINRSLFILGQVIKKLSDGQVGGFINYRDSKLTRILQNSLGGNTKTVIICTITPVSFDETLSTLQFASTAKHVRNTPHVNEVLDDQALLKRYRKEIMDLKKQLEELEASSEIKTQAMAKEEHSQLLAEIKGLQKEREDRIWNLTNIVVASSHQSNEDQRVKRKRRVTWAPGKLQNSLCASGISPLDIGSQLSANFIKRPKVSEFSSIQEGDDSMCTEFSDFEDAGRAFDDFPQEADWNFGSKVTHREKATTLSHSMIDFSSASTSATKESSLQKCKVLEQKVAELENQLKKVSKEYEGEVEKRESLEKETAALKVQLKSKDGSDKLVQTEEQGMNSLEDKIQIVPVGGEQNPGDQLETSEKLTLLETDDERELEKLKHSTISTQTDGYCQIPVQEQDSNTIHDICREKIQMLEQKIADIEESSSPENDDPKYLMESLQICEALMAEKQSSQEELTIMQNNFDHLVAENESLKREIADLEKCLQEKHETHEFERLEKETQKEHETQLIHEISSLKKLVENAEEYNQELENDLENKSKLLKEHEIQMAELKKESEMLQKRVGYLDLSASLGDGEKLCEELFQMKQSLSDAETVTRDAQKEAAFLRSENLELKEKMDELSIRCERREKDALDYEKQLEIEKSNHKRMQTDLQKELQYAYNEINQLNGLMAGRVPKDLLSRVELDKKVADYSKQVASYLEEKQALEQEVSILLEFKSLPGEVENLKEQVQRTSEELDLLRNEKEQSASIINDQKHKLLEQIEQIEKLTGEVTHVQAKCQQAEQQYSELKMLHESLQERCTLLDEELNQKNSEAECLLQEMEKLKHSVECMEQKELKTPVKELEELLKSSHVDKENLKVQVKNLSSEVTTLKQQNEKVSVLYKEKQELEEKFTGLVSEMEQLQQQLHVSAVNIMQPENTGASSKLQELQEELKRVMQHRDELLVKVEDLEAEKNHLKQDLNENIELSIETQDELRTAQEELKQQKQLVADLRKQLSDCSGDASAEGEMQKNTLEEKILLMTQKLQENEKKCDTLTNEKNELESIHQSLISEMKLLEECMHSAELALSKVEEENDDLKQKLKGQLDSNEQDVPMNSTELKEGQTLDSELKRQVNQQNDVNCLQLQEQMLAVLQERDALLETLKNITSERDQLKLDLQENIEMSIDTQEELRAALEELKVKSQLLDSLNSQLNEIQVGENGHSTLLCEHLKQDAEKYSVQLNVEKSIRTELQCEVEEQHKKIKELETRLEEILRKLQETESKYEEMVETLELVTKEKEHLLSSTNSLANELSFYKLERITNDQEVQVSEELPANIDQLGTITRQEESERSQENLAQLQQQLYLVSYEKEELQQIIDNLKTERFELLADLQRHGENEAVTSKEKSDLLNEIEKLNEQLKTLQEQSLEAVRTFTEVDGFQEQRPEYVHMEVNVLKDNVSRGPSLFEEIQEEKSEILCKLGLLQEQLQKGALHRDELQSKLEKVLKENAQLKESLDSVSTLSSRPQEELQCYQEELQRSFHLTASRVDKETKTDPMPSMEEEVIDLQKMLQQKDTEYQLLIQSKDKLEQEKIFLSSQVEGLLKEMKETHSTLESLQNEKLKAERQLLDLQQQMEAIVEEQIYLKNVRFSEIEQGSQTENKDQEFHFNDPEPTHSCNHEDVMQSNIDLSNNLEQLKTNLKNREVELEMLRSEKYDREQKINHLQHKVELITEESENLKVAQQCLVSERDQTNEELKKNLEKLSSLQEEVLQNANVQQELIQKKEELENEQLSLKCEIENLTKSFTGAQSKLESLENEKLETEQQLKCTLQQMAEITQERDELKSAKEILTVEILSFKENKRSVEESHEIISENQEATQTHPVCSHVFDNNLKDMEVEIATLCKEKANLEEKLFSLQQHLEMTTNESAELKLTLQSLLSEKDQLKDDLRENVEMSIETQDDLRKAHDDLQQQRQEVEQLMCQIAALEQKSTSVENKFQETLSLLKEVNGEKDLLEQSNQKLVLEVENLHNEIKDKEFALKELGKEKSEAEQKILDLNVQLKTLLEERDQIELAKDKLHKQSFETQDELNCTREELQEQKKRVEKLTIELSFLEEKSTSLERELQEKIAMLNTAVEERQTLDQSKHEMEQVMEDLKSKSFDMKQAEKKIEAAAQKTLELANEINRITQEKDDLQHSKDNLEEETKKLREEMQQLKHEYKILSDEQIRKTSQLDALETELCQLHEKMHLSEASAQQLETDRASLQKQLQQYELDVASLRQEQEQFQQLLQRARSEKENIVASLQDQEKAVVQLQDELQASKKEHDESNAHLADKVKEVDELLQKISSLQEEMQQLHQLVKEEKMKNDDLCENVSLLEKQIRVLRLIQSESAQEEDELAERTETLEKKNQEWKDLMVNISTVYLNHNSLLNNLSCDLQSETQAQKQSMTFIKETLRSTLSSAFGEMQTEYVKLNTHMQTLLNKFKIIYRNAAVKEEHYNLVQDFECKLCAVQKQNDELLLQCQSLEQHGTKWSDDAAEELRFCELEFLNQLLYRKLEVMKLVEDGFAEVQIALNSMETDLEQEIKCKKDFNVWLQEFQGSEFDTKKLSDGVQQENRRIAGVIQHLTKKLKMIAQSKTKQDTMKYINNLEADLQEKKAKHKELVRRMQQIAPSGDSNFIEEENARLRGALKNVQAELKKLQSRFQDLENELSSVRADAKQKEKRALLLEDKLRSSTDEFQLSEMQVKVNEKEKHLQAAQKEIQTLQEKVAMGAAPYKEEIDSLKSQVVRVEMGRMKLSKATEQQIASLKACIEDKEASIRKLKEQLRRAQKDTDTTVCAENSTSTSYPLTCGGGSGIVQSTAMLILQSENAALKREIAQYKKKCNQLSRNISSREDELKKQKSPETPTTLLSSLQEEVMSCSNTDPSRATPATSSKAEQIHCRKASPGKTGIPRKRVMSPAKTEMHKPQTMSPKKIERHSVPALSPAKNSLYRKRPASPLKSDGPLLSTLNASPCKKQSLPEKVHSPKDKFFDVRSKSLPYCPSKFFDNSNLGTLPDPCPPPTGSSISGVESDADLYAGSTNETSDFNNWWDRAGKNENPNDCKTS</sequence>
<proteinExistence type="inferred from homology"/>
<dbReference type="Gene3D" id="1.10.287.1490">
    <property type="match status" value="1"/>
</dbReference>
<organism evidence="13 14">
    <name type="scientific">Engystomops pustulosus</name>
    <name type="common">Tungara frog</name>
    <name type="synonym">Physalaemus pustulosus</name>
    <dbReference type="NCBI Taxonomy" id="76066"/>
    <lineage>
        <taxon>Eukaryota</taxon>
        <taxon>Metazoa</taxon>
        <taxon>Chordata</taxon>
        <taxon>Craniata</taxon>
        <taxon>Vertebrata</taxon>
        <taxon>Euteleostomi</taxon>
        <taxon>Amphibia</taxon>
        <taxon>Batrachia</taxon>
        <taxon>Anura</taxon>
        <taxon>Neobatrachia</taxon>
        <taxon>Hyloidea</taxon>
        <taxon>Leptodactylidae</taxon>
        <taxon>Leiuperinae</taxon>
        <taxon>Engystomops</taxon>
    </lineage>
</organism>
<feature type="coiled-coil region" evidence="10">
    <location>
        <begin position="1386"/>
        <end position="1441"/>
    </location>
</feature>
<accession>A0AAV7DAL5</accession>
<dbReference type="Proteomes" id="UP000824782">
    <property type="component" value="Unassembled WGS sequence"/>
</dbReference>
<dbReference type="InterPro" id="IPR027640">
    <property type="entry name" value="Kinesin-like_fam"/>
</dbReference>
<name>A0AAV7DAL5_ENGPU</name>
<feature type="coiled-coil region" evidence="10">
    <location>
        <begin position="1797"/>
        <end position="1866"/>
    </location>
</feature>
<dbReference type="GO" id="GO:0003777">
    <property type="term" value="F:microtubule motor activity"/>
    <property type="evidence" value="ECO:0007669"/>
    <property type="project" value="InterPro"/>
</dbReference>
<dbReference type="GO" id="GO:0030071">
    <property type="term" value="P:regulation of mitotic metaphase/anaphase transition"/>
    <property type="evidence" value="ECO:0007669"/>
    <property type="project" value="UniProtKB-ARBA"/>
</dbReference>
<keyword evidence="6" id="KW-0206">Cytoskeleton</keyword>
<dbReference type="GO" id="GO:0000779">
    <property type="term" value="C:condensed chromosome, centromeric region"/>
    <property type="evidence" value="ECO:0007669"/>
    <property type="project" value="UniProtKB-ARBA"/>
</dbReference>
<dbReference type="PRINTS" id="PR00380">
    <property type="entry name" value="KINESINHEAVY"/>
</dbReference>
<evidence type="ECO:0000313" key="14">
    <source>
        <dbReference type="Proteomes" id="UP000824782"/>
    </source>
</evidence>
<evidence type="ECO:0000256" key="2">
    <source>
        <dbReference type="ARBA" id="ARBA00022741"/>
    </source>
</evidence>
<evidence type="ECO:0000256" key="3">
    <source>
        <dbReference type="ARBA" id="ARBA00022840"/>
    </source>
</evidence>
<evidence type="ECO:0000256" key="10">
    <source>
        <dbReference type="SAM" id="Coils"/>
    </source>
</evidence>
<dbReference type="FunFam" id="3.40.850.10:FF:000026">
    <property type="entry name" value="Centromere-associated protein E"/>
    <property type="match status" value="1"/>
</dbReference>
<dbReference type="EMBL" id="WNYA01000001">
    <property type="protein sequence ID" value="KAG8593072.1"/>
    <property type="molecule type" value="Genomic_DNA"/>
</dbReference>
<feature type="region of interest" description="Disordered" evidence="11">
    <location>
        <begin position="1335"/>
        <end position="1357"/>
    </location>
</feature>
<dbReference type="SUPFAM" id="SSF52540">
    <property type="entry name" value="P-loop containing nucleoside triphosphate hydrolases"/>
    <property type="match status" value="1"/>
</dbReference>
<keyword evidence="2 9" id="KW-0547">Nucleotide-binding</keyword>
<evidence type="ECO:0000259" key="12">
    <source>
        <dbReference type="PROSITE" id="PS50067"/>
    </source>
</evidence>
<feature type="coiled-coil region" evidence="10">
    <location>
        <begin position="339"/>
        <end position="392"/>
    </location>
</feature>
<feature type="region of interest" description="Disordered" evidence="11">
    <location>
        <begin position="3298"/>
        <end position="3327"/>
    </location>
</feature>
<dbReference type="InterPro" id="IPR001752">
    <property type="entry name" value="Kinesin_motor_dom"/>
</dbReference>
<dbReference type="PROSITE" id="PS50067">
    <property type="entry name" value="KINESIN_MOTOR_2"/>
    <property type="match status" value="1"/>
</dbReference>
<dbReference type="GO" id="GO:0005524">
    <property type="term" value="F:ATP binding"/>
    <property type="evidence" value="ECO:0007669"/>
    <property type="project" value="UniProtKB-UniRule"/>
</dbReference>
<evidence type="ECO:0000256" key="6">
    <source>
        <dbReference type="ARBA" id="ARBA00023212"/>
    </source>
</evidence>
<protein>
    <recommendedName>
        <fullName evidence="7">Centromere-associated protein E</fullName>
    </recommendedName>
    <alternativeName>
        <fullName evidence="8">Centromere protein E</fullName>
    </alternativeName>
</protein>
<dbReference type="InterPro" id="IPR036961">
    <property type="entry name" value="Kinesin_motor_dom_sf"/>
</dbReference>
<evidence type="ECO:0000313" key="13">
    <source>
        <dbReference type="EMBL" id="KAG8593072.1"/>
    </source>
</evidence>
<feature type="region of interest" description="Disordered" evidence="11">
    <location>
        <begin position="3142"/>
        <end position="3201"/>
    </location>
</feature>
<keyword evidence="3 9" id="KW-0067">ATP-binding</keyword>
<feature type="compositionally biased region" description="Basic and acidic residues" evidence="11">
    <location>
        <begin position="3314"/>
        <end position="3327"/>
    </location>
</feature>
<dbReference type="InterPro" id="IPR019821">
    <property type="entry name" value="Kinesin_motor_CS"/>
</dbReference>
<feature type="coiled-coil region" evidence="10">
    <location>
        <begin position="3026"/>
        <end position="3053"/>
    </location>
</feature>
<dbReference type="GO" id="GO:0007018">
    <property type="term" value="P:microtubule-based movement"/>
    <property type="evidence" value="ECO:0007669"/>
    <property type="project" value="InterPro"/>
</dbReference>
<dbReference type="PANTHER" id="PTHR47968">
    <property type="entry name" value="CENTROMERE PROTEIN E"/>
    <property type="match status" value="1"/>
</dbReference>
<feature type="coiled-coil region" evidence="10">
    <location>
        <begin position="525"/>
        <end position="566"/>
    </location>
</feature>
<evidence type="ECO:0000256" key="8">
    <source>
        <dbReference type="ARBA" id="ARBA00081766"/>
    </source>
</evidence>
<dbReference type="GO" id="GO:0140694">
    <property type="term" value="P:membraneless organelle assembly"/>
    <property type="evidence" value="ECO:0007669"/>
    <property type="project" value="UniProtKB-ARBA"/>
</dbReference>
<feature type="coiled-coil region" evidence="10">
    <location>
        <begin position="2117"/>
        <end position="2637"/>
    </location>
</feature>
<feature type="coiled-coil region" evidence="10">
    <location>
        <begin position="1721"/>
        <end position="1748"/>
    </location>
</feature>
<reference evidence="13" key="1">
    <citation type="thesis" date="2020" institute="ProQuest LLC" country="789 East Eisenhower Parkway, Ann Arbor, MI, USA">
        <title>Comparative Genomics and Chromosome Evolution.</title>
        <authorList>
            <person name="Mudd A.B."/>
        </authorList>
    </citation>
    <scope>NUCLEOTIDE SEQUENCE</scope>
    <source>
        <strain evidence="13">237g6f4</strain>
        <tissue evidence="13">Blood</tissue>
    </source>
</reference>
<comment type="caution">
    <text evidence="13">The sequence shown here is derived from an EMBL/GenBank/DDBJ whole genome shotgun (WGS) entry which is preliminary data.</text>
</comment>
<dbReference type="GO" id="GO:0008017">
    <property type="term" value="F:microtubule binding"/>
    <property type="evidence" value="ECO:0007669"/>
    <property type="project" value="InterPro"/>
</dbReference>
<feature type="compositionally biased region" description="Polar residues" evidence="11">
    <location>
        <begin position="3300"/>
        <end position="3309"/>
    </location>
</feature>
<dbReference type="GO" id="GO:0007051">
    <property type="term" value="P:spindle organization"/>
    <property type="evidence" value="ECO:0007669"/>
    <property type="project" value="UniProtKB-ARBA"/>
</dbReference>
<feature type="coiled-coil region" evidence="10">
    <location>
        <begin position="1478"/>
        <end position="1526"/>
    </location>
</feature>
<dbReference type="PANTHER" id="PTHR47968:SF75">
    <property type="entry name" value="CENTROMERE-ASSOCIATED PROTEIN E"/>
    <property type="match status" value="1"/>
</dbReference>
<evidence type="ECO:0000256" key="7">
    <source>
        <dbReference type="ARBA" id="ARBA00070169"/>
    </source>
</evidence>